<dbReference type="InterPro" id="IPR001544">
    <property type="entry name" value="Aminotrans_IV"/>
</dbReference>
<evidence type="ECO:0000313" key="12">
    <source>
        <dbReference type="Proteomes" id="UP000199021"/>
    </source>
</evidence>
<dbReference type="EMBL" id="FOFB01000031">
    <property type="protein sequence ID" value="SER26308.1"/>
    <property type="molecule type" value="Genomic_DNA"/>
</dbReference>
<dbReference type="InterPro" id="IPR043131">
    <property type="entry name" value="BCAT-like_N"/>
</dbReference>
<comment type="pathway">
    <text evidence="2">Amino-acid biosynthesis; L-isoleucine biosynthesis; L-isoleucine from 2-oxobutanoate: step 4/4.</text>
</comment>
<keyword evidence="11" id="KW-0808">Transferase</keyword>
<evidence type="ECO:0000256" key="8">
    <source>
        <dbReference type="ARBA" id="ARBA00048212"/>
    </source>
</evidence>
<keyword evidence="12" id="KW-1185">Reference proteome</keyword>
<dbReference type="Gene3D" id="3.20.10.10">
    <property type="entry name" value="D-amino Acid Aminotransferase, subunit A, domain 2"/>
    <property type="match status" value="1"/>
</dbReference>
<accession>A0A1H9MRQ0</accession>
<dbReference type="AlphaFoldDB" id="A0A1H9MRQ0"/>
<comment type="catalytic activity">
    <reaction evidence="8">
        <text>L-valine + 2-oxoglutarate = 3-methyl-2-oxobutanoate + L-glutamate</text>
        <dbReference type="Rhea" id="RHEA:24813"/>
        <dbReference type="ChEBI" id="CHEBI:11851"/>
        <dbReference type="ChEBI" id="CHEBI:16810"/>
        <dbReference type="ChEBI" id="CHEBI:29985"/>
        <dbReference type="ChEBI" id="CHEBI:57762"/>
        <dbReference type="EC" id="2.6.1.42"/>
    </reaction>
</comment>
<keyword evidence="11" id="KW-0032">Aminotransferase</keyword>
<dbReference type="Gene3D" id="3.30.470.10">
    <property type="match status" value="1"/>
</dbReference>
<dbReference type="GO" id="GO:0004084">
    <property type="term" value="F:branched-chain-amino-acid transaminase activity"/>
    <property type="evidence" value="ECO:0007669"/>
    <property type="project" value="UniProtKB-EC"/>
</dbReference>
<comment type="catalytic activity">
    <reaction evidence="9">
        <text>L-isoleucine + 2-oxoglutarate = (S)-3-methyl-2-oxopentanoate + L-glutamate</text>
        <dbReference type="Rhea" id="RHEA:24801"/>
        <dbReference type="ChEBI" id="CHEBI:16810"/>
        <dbReference type="ChEBI" id="CHEBI:29985"/>
        <dbReference type="ChEBI" id="CHEBI:35146"/>
        <dbReference type="ChEBI" id="CHEBI:58045"/>
        <dbReference type="EC" id="2.6.1.42"/>
    </reaction>
</comment>
<evidence type="ECO:0000256" key="9">
    <source>
        <dbReference type="ARBA" id="ARBA00048798"/>
    </source>
</evidence>
<evidence type="ECO:0000256" key="10">
    <source>
        <dbReference type="ARBA" id="ARBA00049229"/>
    </source>
</evidence>
<comment type="similarity">
    <text evidence="5">Belongs to the class-IV pyridoxal-phosphate-dependent aminotransferase family.</text>
</comment>
<dbReference type="PANTHER" id="PTHR42743:SF11">
    <property type="entry name" value="AMINODEOXYCHORISMATE LYASE"/>
    <property type="match status" value="1"/>
</dbReference>
<dbReference type="GO" id="GO:0008652">
    <property type="term" value="P:amino acid biosynthetic process"/>
    <property type="evidence" value="ECO:0007669"/>
    <property type="project" value="UniProtKB-ARBA"/>
</dbReference>
<evidence type="ECO:0000256" key="1">
    <source>
        <dbReference type="ARBA" id="ARBA00001933"/>
    </source>
</evidence>
<dbReference type="Proteomes" id="UP000199021">
    <property type="component" value="Unassembled WGS sequence"/>
</dbReference>
<evidence type="ECO:0000256" key="3">
    <source>
        <dbReference type="ARBA" id="ARBA00004931"/>
    </source>
</evidence>
<evidence type="ECO:0000256" key="2">
    <source>
        <dbReference type="ARBA" id="ARBA00004824"/>
    </source>
</evidence>
<comment type="cofactor">
    <cofactor evidence="1">
        <name>pyridoxal 5'-phosphate</name>
        <dbReference type="ChEBI" id="CHEBI:597326"/>
    </cofactor>
</comment>
<dbReference type="OrthoDB" id="9805628at2"/>
<dbReference type="InterPro" id="IPR036038">
    <property type="entry name" value="Aminotransferase-like"/>
</dbReference>
<dbReference type="InterPro" id="IPR043132">
    <property type="entry name" value="BCAT-like_C"/>
</dbReference>
<evidence type="ECO:0000256" key="6">
    <source>
        <dbReference type="ARBA" id="ARBA00013053"/>
    </source>
</evidence>
<evidence type="ECO:0000256" key="4">
    <source>
        <dbReference type="ARBA" id="ARBA00005072"/>
    </source>
</evidence>
<dbReference type="InterPro" id="IPR050571">
    <property type="entry name" value="Class-IV_PLP-Dep_Aminotrnsfr"/>
</dbReference>
<evidence type="ECO:0000313" key="11">
    <source>
        <dbReference type="EMBL" id="SER26308.1"/>
    </source>
</evidence>
<dbReference type="PANTHER" id="PTHR42743">
    <property type="entry name" value="AMINO-ACID AMINOTRANSFERASE"/>
    <property type="match status" value="1"/>
</dbReference>
<organism evidence="11 12">
    <name type="scientific">Neolewinella agarilytica</name>
    <dbReference type="NCBI Taxonomy" id="478744"/>
    <lineage>
        <taxon>Bacteria</taxon>
        <taxon>Pseudomonadati</taxon>
        <taxon>Bacteroidota</taxon>
        <taxon>Saprospiria</taxon>
        <taxon>Saprospirales</taxon>
        <taxon>Lewinellaceae</taxon>
        <taxon>Neolewinella</taxon>
    </lineage>
</organism>
<protein>
    <recommendedName>
        <fullName evidence="6">branched-chain-amino-acid transaminase</fullName>
        <ecNumber evidence="6">2.6.1.42</ecNumber>
    </recommendedName>
</protein>
<dbReference type="GO" id="GO:0046394">
    <property type="term" value="P:carboxylic acid biosynthetic process"/>
    <property type="evidence" value="ECO:0007669"/>
    <property type="project" value="UniProtKB-ARBA"/>
</dbReference>
<evidence type="ECO:0000256" key="5">
    <source>
        <dbReference type="ARBA" id="ARBA00009320"/>
    </source>
</evidence>
<dbReference type="Pfam" id="PF01063">
    <property type="entry name" value="Aminotran_4"/>
    <property type="match status" value="1"/>
</dbReference>
<dbReference type="InParanoid" id="A0A1H9MRQ0"/>
<keyword evidence="7" id="KW-0663">Pyridoxal phosphate</keyword>
<dbReference type="STRING" id="478744.SAMN05444359_13113"/>
<sequence>MLPIVYLNGQYVPKEEAALNVADLAILRGFGIFDYFRYTQGRPRFIEDHLDRFLRSAKLLSLDMPADREALREAVHQLIQRNGGGDGGIRFVLTGGYAPDGYTPTRPNLVGMADPFQGPPPEQYETGIRVILHRYERELPEVKTINYLEGIRIQPMIRQRGAQYALYVDREENIRESDRSNFLIVRDGKLVTPTDNILHGITRLHLIKLAAELDIPVEERTVSVAEFMNAEEAIICSSVKGAMPITYADDIAIGDGKPGPITRKLMQAWPEYAARHEG</sequence>
<gene>
    <name evidence="11" type="ORF">SAMN05444359_13113</name>
</gene>
<evidence type="ECO:0000256" key="7">
    <source>
        <dbReference type="ARBA" id="ARBA00022898"/>
    </source>
</evidence>
<dbReference type="RefSeq" id="WP_090172472.1">
    <property type="nucleotide sequence ID" value="NZ_FOFB01000031.1"/>
</dbReference>
<dbReference type="SUPFAM" id="SSF56752">
    <property type="entry name" value="D-aminoacid aminotransferase-like PLP-dependent enzymes"/>
    <property type="match status" value="1"/>
</dbReference>
<proteinExistence type="inferred from homology"/>
<dbReference type="EC" id="2.6.1.42" evidence="6"/>
<comment type="catalytic activity">
    <reaction evidence="10">
        <text>L-leucine + 2-oxoglutarate = 4-methyl-2-oxopentanoate + L-glutamate</text>
        <dbReference type="Rhea" id="RHEA:18321"/>
        <dbReference type="ChEBI" id="CHEBI:16810"/>
        <dbReference type="ChEBI" id="CHEBI:17865"/>
        <dbReference type="ChEBI" id="CHEBI:29985"/>
        <dbReference type="ChEBI" id="CHEBI:57427"/>
        <dbReference type="EC" id="2.6.1.42"/>
    </reaction>
</comment>
<reference evidence="12" key="1">
    <citation type="submission" date="2016-10" db="EMBL/GenBank/DDBJ databases">
        <authorList>
            <person name="Varghese N."/>
            <person name="Submissions S."/>
        </authorList>
    </citation>
    <scope>NUCLEOTIDE SEQUENCE [LARGE SCALE GENOMIC DNA]</scope>
    <source>
        <strain evidence="12">DSM 24740</strain>
    </source>
</reference>
<comment type="pathway">
    <text evidence="3">Amino-acid biosynthesis; L-valine biosynthesis; L-valine from pyruvate: step 4/4.</text>
</comment>
<comment type="pathway">
    <text evidence="4">Amino-acid biosynthesis; L-leucine biosynthesis; L-leucine from 3-methyl-2-oxobutanoate: step 4/4.</text>
</comment>
<dbReference type="FunFam" id="3.20.10.10:FF:000002">
    <property type="entry name" value="D-alanine aminotransferase"/>
    <property type="match status" value="1"/>
</dbReference>
<name>A0A1H9MRQ0_9BACT</name>